<dbReference type="InterPro" id="IPR013922">
    <property type="entry name" value="Cyclin_PHO80-like"/>
</dbReference>
<dbReference type="Pfam" id="PF00134">
    <property type="entry name" value="Cyclin_N"/>
    <property type="match status" value="1"/>
</dbReference>
<feature type="region of interest" description="Disordered" evidence="2">
    <location>
        <begin position="256"/>
        <end position="323"/>
    </location>
</feature>
<reference evidence="4" key="2">
    <citation type="submission" date="2023-05" db="EMBL/GenBank/DDBJ databases">
        <authorList>
            <consortium name="Lawrence Berkeley National Laboratory"/>
            <person name="Steindorff A."/>
            <person name="Hensen N."/>
            <person name="Bonometti L."/>
            <person name="Westerberg I."/>
            <person name="Brannstrom I.O."/>
            <person name="Guillou S."/>
            <person name="Cros-Aarteil S."/>
            <person name="Calhoun S."/>
            <person name="Haridas S."/>
            <person name="Kuo A."/>
            <person name="Mondo S."/>
            <person name="Pangilinan J."/>
            <person name="Riley R."/>
            <person name="Labutti K."/>
            <person name="Andreopoulos B."/>
            <person name="Lipzen A."/>
            <person name="Chen C."/>
            <person name="Yanf M."/>
            <person name="Daum C."/>
            <person name="Ng V."/>
            <person name="Clum A."/>
            <person name="Ohm R."/>
            <person name="Martin F."/>
            <person name="Silar P."/>
            <person name="Natvig D."/>
            <person name="Lalanne C."/>
            <person name="Gautier V."/>
            <person name="Ament-Velasquez S.L."/>
            <person name="Kruys A."/>
            <person name="Hutchinson M.I."/>
            <person name="Powell A.J."/>
            <person name="Barry K."/>
            <person name="Miller A.N."/>
            <person name="Grigoriev I.V."/>
            <person name="Debuchy R."/>
            <person name="Gladieux P."/>
            <person name="Thoren M.H."/>
            <person name="Johannesson H."/>
        </authorList>
    </citation>
    <scope>NUCLEOTIDE SEQUENCE</scope>
    <source>
        <strain evidence="4">CBS 990.96</strain>
    </source>
</reference>
<dbReference type="GO" id="GO:0000307">
    <property type="term" value="C:cyclin-dependent protein kinase holoenzyme complex"/>
    <property type="evidence" value="ECO:0007669"/>
    <property type="project" value="TreeGrafter"/>
</dbReference>
<dbReference type="CDD" id="cd20557">
    <property type="entry name" value="CYCLIN_ScPCL1-like"/>
    <property type="match status" value="1"/>
</dbReference>
<feature type="compositionally biased region" description="Pro residues" evidence="2">
    <location>
        <begin position="63"/>
        <end position="72"/>
    </location>
</feature>
<reference evidence="4" key="1">
    <citation type="journal article" date="2023" name="Mol. Phylogenet. Evol.">
        <title>Genome-scale phylogeny and comparative genomics of the fungal order Sordariales.</title>
        <authorList>
            <person name="Hensen N."/>
            <person name="Bonometti L."/>
            <person name="Westerberg I."/>
            <person name="Brannstrom I.O."/>
            <person name="Guillou S."/>
            <person name="Cros-Aarteil S."/>
            <person name="Calhoun S."/>
            <person name="Haridas S."/>
            <person name="Kuo A."/>
            <person name="Mondo S."/>
            <person name="Pangilinan J."/>
            <person name="Riley R."/>
            <person name="LaButti K."/>
            <person name="Andreopoulos B."/>
            <person name="Lipzen A."/>
            <person name="Chen C."/>
            <person name="Yan M."/>
            <person name="Daum C."/>
            <person name="Ng V."/>
            <person name="Clum A."/>
            <person name="Steindorff A."/>
            <person name="Ohm R.A."/>
            <person name="Martin F."/>
            <person name="Silar P."/>
            <person name="Natvig D.O."/>
            <person name="Lalanne C."/>
            <person name="Gautier V."/>
            <person name="Ament-Velasquez S.L."/>
            <person name="Kruys A."/>
            <person name="Hutchinson M.I."/>
            <person name="Powell A.J."/>
            <person name="Barry K."/>
            <person name="Miller A.N."/>
            <person name="Grigoriev I.V."/>
            <person name="Debuchy R."/>
            <person name="Gladieux P."/>
            <person name="Hiltunen Thoren M."/>
            <person name="Johannesson H."/>
        </authorList>
    </citation>
    <scope>NUCLEOTIDE SEQUENCE</scope>
    <source>
        <strain evidence="4">CBS 990.96</strain>
    </source>
</reference>
<keyword evidence="1" id="KW-0175">Coiled coil</keyword>
<dbReference type="GO" id="GO:0019901">
    <property type="term" value="F:protein kinase binding"/>
    <property type="evidence" value="ECO:0007669"/>
    <property type="project" value="InterPro"/>
</dbReference>
<feature type="region of interest" description="Disordered" evidence="2">
    <location>
        <begin position="50"/>
        <end position="74"/>
    </location>
</feature>
<evidence type="ECO:0000256" key="2">
    <source>
        <dbReference type="SAM" id="MobiDB-lite"/>
    </source>
</evidence>
<evidence type="ECO:0000256" key="1">
    <source>
        <dbReference type="SAM" id="Coils"/>
    </source>
</evidence>
<dbReference type="InterPro" id="IPR036915">
    <property type="entry name" value="Cyclin-like_sf"/>
</dbReference>
<dbReference type="GO" id="GO:0005634">
    <property type="term" value="C:nucleus"/>
    <property type="evidence" value="ECO:0007669"/>
    <property type="project" value="TreeGrafter"/>
</dbReference>
<accession>A0AAN7BF53</accession>
<evidence type="ECO:0000313" key="4">
    <source>
        <dbReference type="EMBL" id="KAK4221152.1"/>
    </source>
</evidence>
<dbReference type="Proteomes" id="UP001301958">
    <property type="component" value="Unassembled WGS sequence"/>
</dbReference>
<feature type="coiled-coil region" evidence="1">
    <location>
        <begin position="211"/>
        <end position="238"/>
    </location>
</feature>
<evidence type="ECO:0000313" key="5">
    <source>
        <dbReference type="Proteomes" id="UP001301958"/>
    </source>
</evidence>
<dbReference type="GO" id="GO:0016538">
    <property type="term" value="F:cyclin-dependent protein serine/threonine kinase regulator activity"/>
    <property type="evidence" value="ECO:0007669"/>
    <property type="project" value="TreeGrafter"/>
</dbReference>
<protein>
    <submittedName>
        <fullName evidence="4">Cyclin-U4-1</fullName>
    </submittedName>
</protein>
<proteinExistence type="predicted"/>
<keyword evidence="5" id="KW-1185">Reference proteome</keyword>
<feature type="compositionally biased region" description="Low complexity" evidence="2">
    <location>
        <begin position="293"/>
        <end position="305"/>
    </location>
</feature>
<organism evidence="4 5">
    <name type="scientific">Podospora fimiseda</name>
    <dbReference type="NCBI Taxonomy" id="252190"/>
    <lineage>
        <taxon>Eukaryota</taxon>
        <taxon>Fungi</taxon>
        <taxon>Dikarya</taxon>
        <taxon>Ascomycota</taxon>
        <taxon>Pezizomycotina</taxon>
        <taxon>Sordariomycetes</taxon>
        <taxon>Sordariomycetidae</taxon>
        <taxon>Sordariales</taxon>
        <taxon>Podosporaceae</taxon>
        <taxon>Podospora</taxon>
    </lineage>
</organism>
<dbReference type="InterPro" id="IPR006671">
    <property type="entry name" value="Cyclin_N"/>
</dbReference>
<dbReference type="EMBL" id="MU865579">
    <property type="protein sequence ID" value="KAK4221152.1"/>
    <property type="molecule type" value="Genomic_DNA"/>
</dbReference>
<dbReference type="AlphaFoldDB" id="A0AAN7BF53"/>
<evidence type="ECO:0000259" key="3">
    <source>
        <dbReference type="Pfam" id="PF00134"/>
    </source>
</evidence>
<dbReference type="Gene3D" id="1.10.472.10">
    <property type="entry name" value="Cyclin-like"/>
    <property type="match status" value="1"/>
</dbReference>
<sequence>MDSIPTKLSQSELNAAALEHFIYQPVDKNMVRYLANAAFDVIQCDPTMMPPPTADANSRSRYPSPPRTPPPRAVRCEDGSLPTLEEFITRLVVSSNVQVPTLMSTLVYLTRLRSRLQPMAKGLRCTTHRIFLAALILAAKYLNDSSPKNKHWATYSYISTAAYNFGFSRTEVNLMEKQLLYLLDWDLRITEEDLYRELDHFLFPIRTDIEVRHTRKVRRAAEKERERLAQQARQVEEEQWIAIARSQAIAISAEQAYSSPASRGSSRSRGTSASNRSYSHDSSRDPSPPGLYSSNSSYAGSISSSRATTPLGEEDMGTASMKESEPYIYSYSGPEEMQTIHEIDLYDPPVHVDRPCVPEKDAMYAQHSRKASSRSGKLLPYEISAEDLRSMEADGGRVKRMKGMLGRVFSSVTVR</sequence>
<comment type="caution">
    <text evidence="4">The sequence shown here is derived from an EMBL/GenBank/DDBJ whole genome shotgun (WGS) entry which is preliminary data.</text>
</comment>
<feature type="compositionally biased region" description="Low complexity" evidence="2">
    <location>
        <begin position="256"/>
        <end position="277"/>
    </location>
</feature>
<name>A0AAN7BF53_9PEZI</name>
<dbReference type="PANTHER" id="PTHR15615">
    <property type="match status" value="1"/>
</dbReference>
<gene>
    <name evidence="4" type="ORF">QBC38DRAFT_449408</name>
</gene>
<feature type="domain" description="Cyclin N-terminal" evidence="3">
    <location>
        <begin position="84"/>
        <end position="188"/>
    </location>
</feature>
<dbReference type="SUPFAM" id="SSF47954">
    <property type="entry name" value="Cyclin-like"/>
    <property type="match status" value="1"/>
</dbReference>
<dbReference type="PANTHER" id="PTHR15615:SF10">
    <property type="entry name" value="PHO85 CYCLIN-2-RELATED"/>
    <property type="match status" value="1"/>
</dbReference>